<reference evidence="1 2" key="1">
    <citation type="submission" date="2024-03" db="EMBL/GenBank/DDBJ databases">
        <title>Actinomycetospora sp. OC33-EN07, a novel actinomycete isolated from wild orchid (Aerides multiflora).</title>
        <authorList>
            <person name="Suriyachadkun C."/>
        </authorList>
    </citation>
    <scope>NUCLEOTIDE SEQUENCE [LARGE SCALE GENOMIC DNA]</scope>
    <source>
        <strain evidence="1 2">OC33-EN07</strain>
    </source>
</reference>
<name>A0ABU8M5C6_9PSEU</name>
<sequence length="95" mass="10392">MICRIYDIPGATLDQYDQVDQTVGSAKPHGVHLHIAGQADGGLRVIEVRDSTDAIGHYLQSGLGEALEQANLPEPHITDFEVHKLDWVDDARGHP</sequence>
<protein>
    <submittedName>
        <fullName evidence="1">Uncharacterized protein</fullName>
    </submittedName>
</protein>
<evidence type="ECO:0000313" key="2">
    <source>
        <dbReference type="Proteomes" id="UP001369736"/>
    </source>
</evidence>
<dbReference type="Proteomes" id="UP001369736">
    <property type="component" value="Unassembled WGS sequence"/>
</dbReference>
<keyword evidence="2" id="KW-1185">Reference proteome</keyword>
<dbReference type="EMBL" id="JBBEGM010000006">
    <property type="protein sequence ID" value="MEJ2862535.1"/>
    <property type="molecule type" value="Genomic_DNA"/>
</dbReference>
<gene>
    <name evidence="1" type="ORF">WCD58_15285</name>
</gene>
<accession>A0ABU8M5C6</accession>
<dbReference type="RefSeq" id="WP_337703916.1">
    <property type="nucleotide sequence ID" value="NZ_JBBEGM010000006.1"/>
</dbReference>
<organism evidence="1 2">
    <name type="scientific">Actinomycetospora flava</name>
    <dbReference type="NCBI Taxonomy" id="3129232"/>
    <lineage>
        <taxon>Bacteria</taxon>
        <taxon>Bacillati</taxon>
        <taxon>Actinomycetota</taxon>
        <taxon>Actinomycetes</taxon>
        <taxon>Pseudonocardiales</taxon>
        <taxon>Pseudonocardiaceae</taxon>
        <taxon>Actinomycetospora</taxon>
    </lineage>
</organism>
<evidence type="ECO:0000313" key="1">
    <source>
        <dbReference type="EMBL" id="MEJ2862535.1"/>
    </source>
</evidence>
<comment type="caution">
    <text evidence="1">The sequence shown here is derived from an EMBL/GenBank/DDBJ whole genome shotgun (WGS) entry which is preliminary data.</text>
</comment>
<proteinExistence type="predicted"/>